<organism evidence="5 6">
    <name type="scientific">Plasmodium yoelii 17X</name>
    <dbReference type="NCBI Taxonomy" id="1323249"/>
    <lineage>
        <taxon>Eukaryota</taxon>
        <taxon>Sar</taxon>
        <taxon>Alveolata</taxon>
        <taxon>Apicomplexa</taxon>
        <taxon>Aconoidasida</taxon>
        <taxon>Haemosporida</taxon>
        <taxon>Plasmodiidae</taxon>
        <taxon>Plasmodium</taxon>
        <taxon>Plasmodium (Vinckeia)</taxon>
    </lineage>
</organism>
<dbReference type="AlphaFoldDB" id="V7PPZ0"/>
<dbReference type="SUPFAM" id="SSF57850">
    <property type="entry name" value="RING/U-box"/>
    <property type="match status" value="1"/>
</dbReference>
<dbReference type="GO" id="GO:0005737">
    <property type="term" value="C:cytoplasm"/>
    <property type="evidence" value="ECO:0007669"/>
    <property type="project" value="TreeGrafter"/>
</dbReference>
<gene>
    <name evidence="5" type="ORF">YYC_02695</name>
</gene>
<dbReference type="EMBL" id="KI635763">
    <property type="protein sequence ID" value="ETB60408.1"/>
    <property type="molecule type" value="Genomic_DNA"/>
</dbReference>
<dbReference type="PANTHER" id="PTHR22996">
    <property type="entry name" value="MAHOGUNIN"/>
    <property type="match status" value="1"/>
</dbReference>
<accession>V7PPZ0</accession>
<dbReference type="GO" id="GO:0061630">
    <property type="term" value="F:ubiquitin protein ligase activity"/>
    <property type="evidence" value="ECO:0007669"/>
    <property type="project" value="UniProtKB-EC"/>
</dbReference>
<reference evidence="5 6" key="1">
    <citation type="submission" date="2013-11" db="EMBL/GenBank/DDBJ databases">
        <title>The Genome Sequence of Plasmodium yoelii 17X.</title>
        <authorList>
            <consortium name="The Broad Institute Genomics Platform"/>
            <consortium name="The Broad Institute Genome Sequencing Center for Infectious Disease"/>
            <person name="Neafsey D."/>
            <person name="Adams J."/>
            <person name="Walker B."/>
            <person name="Young S.K."/>
            <person name="Zeng Q."/>
            <person name="Gargeya S."/>
            <person name="Fitzgerald M."/>
            <person name="Haas B."/>
            <person name="Abouelleil A."/>
            <person name="Alvarado L."/>
            <person name="Chapman S.B."/>
            <person name="Gainer-Dewar J."/>
            <person name="Goldberg J."/>
            <person name="Griggs A."/>
            <person name="Gujja S."/>
            <person name="Hansen M."/>
            <person name="Howarth C."/>
            <person name="Imamovic A."/>
            <person name="Ireland A."/>
            <person name="Larimer J."/>
            <person name="McCowan C."/>
            <person name="Murphy C."/>
            <person name="Pearson M."/>
            <person name="Poon T.W."/>
            <person name="Priest M."/>
            <person name="Roberts A."/>
            <person name="Saif S."/>
            <person name="Shea T."/>
            <person name="Sykes S."/>
            <person name="Wortman J."/>
            <person name="Nusbaum C."/>
            <person name="Birren B."/>
        </authorList>
    </citation>
    <scope>NUCLEOTIDE SEQUENCE [LARGE SCALE GENOMIC DNA]</scope>
    <source>
        <strain evidence="5 6">17X</strain>
    </source>
</reference>
<dbReference type="PANTHER" id="PTHR22996:SF0">
    <property type="entry name" value="RE60872P-RELATED"/>
    <property type="match status" value="1"/>
</dbReference>
<sequence>MSITDEYDLSMYKNLVMSNSCNNDDLICIFNSSSFLNTICFFIFIIVVLWTMTVLSRIYLSYSIVKFLRNRKAIYMKSLSKYIDEIKILCRSHVNDIIRIKKKITPKVVDRINLNISINKNIQLFKNYLNSNENNLYKYSIGFTFSSKQCTHVTLYWGVLLKEVNDFIYKKTKKSKKKKGINKQNTIISIGNIKTFLREGFNKTLPKKKSTDATTFLLNKKTQNEFHYQNKEEDNIFFNSCYYKTSNSFFTNGDNISYTMPYDENFCINEILHKIEKEKKLINNNEDIIDLSQINNLTMEGDTNNEINYNHNHNNSGNVGSGNVGSGNAGSGNAGSGNVEGGNAGNGNIESLFNQTDNVRIPLIVVIQEVPQNIERYINSFDLNSSFNSNEIYSAKENSNDSIYISAENVNTNKFDNTNSNYNSAIESNEFDHSGSNSNTLIVLVDFIKYKDKYKPVLIKDICIVNENKQFLSTQKLKKKNNKLQFIDILDIYGHEEHDKECLICMASYKDTLLMPCRHSSFCYECMKSLRQEKCPICRCLFTSFIKFPLKNISR</sequence>
<dbReference type="Pfam" id="PF13920">
    <property type="entry name" value="zf-C3HC4_3"/>
    <property type="match status" value="1"/>
</dbReference>
<protein>
    <recommendedName>
        <fullName evidence="4">RING-type domain-containing protein</fullName>
    </recommendedName>
</protein>
<dbReference type="Gene3D" id="3.30.40.10">
    <property type="entry name" value="Zinc/RING finger domain, C3HC4 (zinc finger)"/>
    <property type="match status" value="1"/>
</dbReference>
<keyword evidence="3" id="KW-0812">Transmembrane</keyword>
<keyword evidence="3" id="KW-0472">Membrane</keyword>
<evidence type="ECO:0000313" key="6">
    <source>
        <dbReference type="Proteomes" id="UP000018538"/>
    </source>
</evidence>
<evidence type="ECO:0000313" key="5">
    <source>
        <dbReference type="EMBL" id="ETB60408.1"/>
    </source>
</evidence>
<dbReference type="InterPro" id="IPR001841">
    <property type="entry name" value="Znf_RING"/>
</dbReference>
<keyword evidence="3" id="KW-1133">Transmembrane helix</keyword>
<evidence type="ECO:0000256" key="1">
    <source>
        <dbReference type="PROSITE-ProRule" id="PRU00175"/>
    </source>
</evidence>
<feature type="compositionally biased region" description="Gly residues" evidence="2">
    <location>
        <begin position="319"/>
        <end position="342"/>
    </location>
</feature>
<evidence type="ECO:0000256" key="3">
    <source>
        <dbReference type="SAM" id="Phobius"/>
    </source>
</evidence>
<feature type="transmembrane region" description="Helical" evidence="3">
    <location>
        <begin position="35"/>
        <end position="60"/>
    </location>
</feature>
<feature type="region of interest" description="Disordered" evidence="2">
    <location>
        <begin position="310"/>
        <end position="342"/>
    </location>
</feature>
<feature type="domain" description="RING-type" evidence="4">
    <location>
        <begin position="502"/>
        <end position="539"/>
    </location>
</feature>
<keyword evidence="1" id="KW-0862">Zinc</keyword>
<dbReference type="GO" id="GO:0016567">
    <property type="term" value="P:protein ubiquitination"/>
    <property type="evidence" value="ECO:0007669"/>
    <property type="project" value="TreeGrafter"/>
</dbReference>
<dbReference type="PROSITE" id="PS50089">
    <property type="entry name" value="ZF_RING_2"/>
    <property type="match status" value="1"/>
</dbReference>
<proteinExistence type="predicted"/>
<dbReference type="SMART" id="SM00184">
    <property type="entry name" value="RING"/>
    <property type="match status" value="1"/>
</dbReference>
<keyword evidence="1" id="KW-0863">Zinc-finger</keyword>
<keyword evidence="6" id="KW-1185">Reference proteome</keyword>
<dbReference type="OrthoDB" id="1711136at2759"/>
<evidence type="ECO:0000256" key="2">
    <source>
        <dbReference type="SAM" id="MobiDB-lite"/>
    </source>
</evidence>
<evidence type="ECO:0000259" key="4">
    <source>
        <dbReference type="PROSITE" id="PS50089"/>
    </source>
</evidence>
<dbReference type="InterPro" id="IPR045194">
    <property type="entry name" value="MGRN1/RNF157-like"/>
</dbReference>
<dbReference type="GO" id="GO:0008270">
    <property type="term" value="F:zinc ion binding"/>
    <property type="evidence" value="ECO:0007669"/>
    <property type="project" value="UniProtKB-KW"/>
</dbReference>
<keyword evidence="1" id="KW-0479">Metal-binding</keyword>
<name>V7PPZ0_PLAYE</name>
<dbReference type="Proteomes" id="UP000018538">
    <property type="component" value="Unassembled WGS sequence"/>
</dbReference>
<dbReference type="InterPro" id="IPR013083">
    <property type="entry name" value="Znf_RING/FYVE/PHD"/>
</dbReference>